<dbReference type="AlphaFoldDB" id="A0A5D4K8T0"/>
<dbReference type="Proteomes" id="UP000323317">
    <property type="component" value="Unassembled WGS sequence"/>
</dbReference>
<keyword evidence="1" id="KW-1133">Transmembrane helix</keyword>
<reference evidence="2 3" key="1">
    <citation type="submission" date="2019-08" db="EMBL/GenBank/DDBJ databases">
        <title>Bacillus genomes from the desert of Cuatro Cienegas, Coahuila.</title>
        <authorList>
            <person name="Olmedo-Alvarez G."/>
        </authorList>
    </citation>
    <scope>NUCLEOTIDE SEQUENCE [LARGE SCALE GENOMIC DNA]</scope>
    <source>
        <strain evidence="2 3">CH40_1T</strain>
    </source>
</reference>
<dbReference type="RefSeq" id="WP_148948457.1">
    <property type="nucleotide sequence ID" value="NZ_VTEH01000021.1"/>
</dbReference>
<comment type="caution">
    <text evidence="2">The sequence shown here is derived from an EMBL/GenBank/DDBJ whole genome shotgun (WGS) entry which is preliminary data.</text>
</comment>
<dbReference type="EMBL" id="VTEH01000021">
    <property type="protein sequence ID" value="TYR73145.1"/>
    <property type="molecule type" value="Genomic_DNA"/>
</dbReference>
<feature type="transmembrane region" description="Helical" evidence="1">
    <location>
        <begin position="42"/>
        <end position="62"/>
    </location>
</feature>
<feature type="transmembrane region" description="Helical" evidence="1">
    <location>
        <begin position="12"/>
        <end position="30"/>
    </location>
</feature>
<accession>A0A5D4K8T0</accession>
<evidence type="ECO:0008006" key="4">
    <source>
        <dbReference type="Google" id="ProtNLM"/>
    </source>
</evidence>
<proteinExistence type="predicted"/>
<feature type="transmembrane region" description="Helical" evidence="1">
    <location>
        <begin position="82"/>
        <end position="99"/>
    </location>
</feature>
<protein>
    <recommendedName>
        <fullName evidence="4">Lycopene cyclase domain-containing protein</fullName>
    </recommendedName>
</protein>
<keyword evidence="1" id="KW-0472">Membrane</keyword>
<evidence type="ECO:0000313" key="3">
    <source>
        <dbReference type="Proteomes" id="UP000323317"/>
    </source>
</evidence>
<gene>
    <name evidence="2" type="ORF">FZC79_19770</name>
</gene>
<organism evidence="2 3">
    <name type="scientific">Rossellomorea vietnamensis</name>
    <dbReference type="NCBI Taxonomy" id="218284"/>
    <lineage>
        <taxon>Bacteria</taxon>
        <taxon>Bacillati</taxon>
        <taxon>Bacillota</taxon>
        <taxon>Bacilli</taxon>
        <taxon>Bacillales</taxon>
        <taxon>Bacillaceae</taxon>
        <taxon>Rossellomorea</taxon>
    </lineage>
</organism>
<sequence>MEGSFLLVEERFGLNDIFVISLIIVLYGLIFTLKSPFRNRMISFLLILWGIVIAGLFDNTLGASPYDYYDIMDGEKYTGMDLVAYLLYGPFGYFFIYIMEKWKIKNIRL</sequence>
<evidence type="ECO:0000256" key="1">
    <source>
        <dbReference type="SAM" id="Phobius"/>
    </source>
</evidence>
<evidence type="ECO:0000313" key="2">
    <source>
        <dbReference type="EMBL" id="TYR73145.1"/>
    </source>
</evidence>
<name>A0A5D4K8T0_9BACI</name>
<keyword evidence="1" id="KW-0812">Transmembrane</keyword>